<feature type="domain" description="HTH gntR-type" evidence="6">
    <location>
        <begin position="8"/>
        <end position="76"/>
    </location>
</feature>
<reference evidence="7 8" key="1">
    <citation type="submission" date="2022-06" db="EMBL/GenBank/DDBJ databases">
        <title>Draft genome sequence of type strain Streptomyces rubrisoli DSM 42083.</title>
        <authorList>
            <person name="Duangmal K."/>
            <person name="Klaysubun C."/>
        </authorList>
    </citation>
    <scope>NUCLEOTIDE SEQUENCE [LARGE SCALE GENOMIC DNA]</scope>
    <source>
        <strain evidence="7 8">DSM 42083</strain>
    </source>
</reference>
<keyword evidence="5" id="KW-0175">Coiled coil</keyword>
<evidence type="ECO:0000313" key="8">
    <source>
        <dbReference type="Proteomes" id="UP001206206"/>
    </source>
</evidence>
<dbReference type="SUPFAM" id="SSF46785">
    <property type="entry name" value="Winged helix' DNA-binding domain"/>
    <property type="match status" value="1"/>
</dbReference>
<feature type="coiled-coil region" evidence="5">
    <location>
        <begin position="90"/>
        <end position="117"/>
    </location>
</feature>
<dbReference type="Gene3D" id="1.10.10.10">
    <property type="entry name" value="Winged helix-like DNA-binding domain superfamily/Winged helix DNA-binding domain"/>
    <property type="match status" value="1"/>
</dbReference>
<dbReference type="CDD" id="cd07377">
    <property type="entry name" value="WHTH_GntR"/>
    <property type="match status" value="1"/>
</dbReference>
<organism evidence="7 8">
    <name type="scientific">Streptantibioticus rubrisoli</name>
    <dbReference type="NCBI Taxonomy" id="1387313"/>
    <lineage>
        <taxon>Bacteria</taxon>
        <taxon>Bacillati</taxon>
        <taxon>Actinomycetota</taxon>
        <taxon>Actinomycetes</taxon>
        <taxon>Kitasatosporales</taxon>
        <taxon>Streptomycetaceae</taxon>
        <taxon>Streptantibioticus</taxon>
    </lineage>
</organism>
<dbReference type="InterPro" id="IPR036390">
    <property type="entry name" value="WH_DNA-bd_sf"/>
</dbReference>
<evidence type="ECO:0000256" key="3">
    <source>
        <dbReference type="ARBA" id="ARBA00023125"/>
    </source>
</evidence>
<keyword evidence="8" id="KW-1185">Reference proteome</keyword>
<dbReference type="InterPro" id="IPR000524">
    <property type="entry name" value="Tscrpt_reg_HTH_GntR"/>
</dbReference>
<keyword evidence="3" id="KW-0238">DNA-binding</keyword>
<accession>A0ABT1PIN4</accession>
<evidence type="ECO:0000256" key="2">
    <source>
        <dbReference type="ARBA" id="ARBA00023015"/>
    </source>
</evidence>
<comment type="caution">
    <text evidence="7">The sequence shown here is derived from an EMBL/GenBank/DDBJ whole genome shotgun (WGS) entry which is preliminary data.</text>
</comment>
<dbReference type="Proteomes" id="UP001206206">
    <property type="component" value="Unassembled WGS sequence"/>
</dbReference>
<evidence type="ECO:0000313" key="7">
    <source>
        <dbReference type="EMBL" id="MCQ4044656.1"/>
    </source>
</evidence>
<evidence type="ECO:0000256" key="5">
    <source>
        <dbReference type="SAM" id="Coils"/>
    </source>
</evidence>
<evidence type="ECO:0000259" key="6">
    <source>
        <dbReference type="PROSITE" id="PS50949"/>
    </source>
</evidence>
<dbReference type="InterPro" id="IPR051446">
    <property type="entry name" value="HTH_trans_reg/aminotransferase"/>
</dbReference>
<dbReference type="InterPro" id="IPR036388">
    <property type="entry name" value="WH-like_DNA-bd_sf"/>
</dbReference>
<keyword evidence="1" id="KW-0663">Pyridoxal phosphate</keyword>
<proteinExistence type="predicted"/>
<dbReference type="Pfam" id="PF00392">
    <property type="entry name" value="GntR"/>
    <property type="match status" value="1"/>
</dbReference>
<name>A0ABT1PIN4_9ACTN</name>
<dbReference type="PANTHER" id="PTHR46577:SF1">
    <property type="entry name" value="HTH-TYPE TRANSCRIPTIONAL REGULATORY PROTEIN GABR"/>
    <property type="match status" value="1"/>
</dbReference>
<dbReference type="PANTHER" id="PTHR46577">
    <property type="entry name" value="HTH-TYPE TRANSCRIPTIONAL REGULATORY PROTEIN GABR"/>
    <property type="match status" value="1"/>
</dbReference>
<dbReference type="RefSeq" id="WP_255930622.1">
    <property type="nucleotide sequence ID" value="NZ_JANFNH010000030.1"/>
</dbReference>
<sequence length="127" mass="13549">MNWSPENPPTAKEIAAKFRSDIVDGVYGPGARLPGAKGIAKKLGVGLMTVQSAYKQLAADGLVVGRPGSGTYVIDPVKGEPTAQQAAAGLRDLQDQLKHVTSQLSDLLERVARLESERRPDRTANSR</sequence>
<dbReference type="PROSITE" id="PS50949">
    <property type="entry name" value="HTH_GNTR"/>
    <property type="match status" value="1"/>
</dbReference>
<dbReference type="SMART" id="SM00345">
    <property type="entry name" value="HTH_GNTR"/>
    <property type="match status" value="1"/>
</dbReference>
<evidence type="ECO:0000256" key="1">
    <source>
        <dbReference type="ARBA" id="ARBA00022898"/>
    </source>
</evidence>
<gene>
    <name evidence="7" type="ORF">NON19_22125</name>
</gene>
<evidence type="ECO:0000256" key="4">
    <source>
        <dbReference type="ARBA" id="ARBA00023163"/>
    </source>
</evidence>
<protein>
    <submittedName>
        <fullName evidence="7">Winged helix-turn-helix domain-containing protein</fullName>
    </submittedName>
</protein>
<keyword evidence="2" id="KW-0805">Transcription regulation</keyword>
<keyword evidence="4" id="KW-0804">Transcription</keyword>
<dbReference type="EMBL" id="JANFNH010000030">
    <property type="protein sequence ID" value="MCQ4044656.1"/>
    <property type="molecule type" value="Genomic_DNA"/>
</dbReference>